<keyword evidence="3" id="KW-1185">Reference proteome</keyword>
<feature type="region of interest" description="Disordered" evidence="1">
    <location>
        <begin position="116"/>
        <end position="173"/>
    </location>
</feature>
<gene>
    <name evidence="2" type="ORF">QBZ16_001658</name>
</gene>
<reference evidence="2" key="1">
    <citation type="submission" date="2021-01" db="EMBL/GenBank/DDBJ databases">
        <authorList>
            <person name="Eckstrom K.M.E."/>
        </authorList>
    </citation>
    <scope>NUCLEOTIDE SEQUENCE</scope>
    <source>
        <strain evidence="2">UVCC 0001</strain>
    </source>
</reference>
<feature type="compositionally biased region" description="Polar residues" evidence="1">
    <location>
        <begin position="385"/>
        <end position="398"/>
    </location>
</feature>
<organism evidence="2 3">
    <name type="scientific">Prototheca wickerhamii</name>
    <dbReference type="NCBI Taxonomy" id="3111"/>
    <lineage>
        <taxon>Eukaryota</taxon>
        <taxon>Viridiplantae</taxon>
        <taxon>Chlorophyta</taxon>
        <taxon>core chlorophytes</taxon>
        <taxon>Trebouxiophyceae</taxon>
        <taxon>Chlorellales</taxon>
        <taxon>Chlorellaceae</taxon>
        <taxon>Prototheca</taxon>
    </lineage>
</organism>
<sequence>MQLPPSQSLDNLLAGLSTDRWSADDLSSQHDMDLDRLPHPPPVLVKAEQTLRLHAESSDQSVPWSPAPPGGETTLNSQQVEFAALLRQAGMTGLSDDDIRHLYAVSEPARRARAGASAAGADSLGGAAGASGSAGAKRRGRRPADTANLTQKQLRAREAQKRFRDKQRSRMQETEEMVSQLARELQDATLVRDASSKKQAVLERLLEYKDEQVEALEWQRALNPPPGIIISPEIVEIIRTRTVPGIYTPEMLLRYNPAGYKENLDERGFVKEAPPIEKCFEDWHEMVVGLQNLLDGALVGGGRLHNREGMLEAAAWLGRPGAPVPAGTAKPRFREVGDEPRGGAATATSSSLTTRSAGGDSTSSATGGGAEAGAGASSSEGRPVNPSQQLASQSVSTPSGTNTLTASATTPTHLTSPPAAALCVDTTDPRASQLWDSIARTLVDAAQSGGPLEAPESSDDASPAASPVVADSASSEDARRRATPPKSSTSLTLPAGVVIQHGPDTYHFSEQAYRSAGVLLRRMGLLAWQQAVLFPDNAMKMTAVRGDTGKAEAEEAQDVATWRAIVRRLCLRPEQLRAIEKEVLKHRQQMLAALRNPAFARPTGRSQATYIPHMTAAVEATQGLMKGMQVEHAASCAFSGAILRAPFTPRRPCPRRAHAAAPAHGAAGGNGWGPGPRLSELHQAQLSSVD</sequence>
<feature type="region of interest" description="Disordered" evidence="1">
    <location>
        <begin position="448"/>
        <end position="491"/>
    </location>
</feature>
<feature type="compositionally biased region" description="Basic and acidic residues" evidence="1">
    <location>
        <begin position="155"/>
        <end position="173"/>
    </location>
</feature>
<protein>
    <recommendedName>
        <fullName evidence="4">BZIP domain-containing protein</fullName>
    </recommendedName>
</protein>
<evidence type="ECO:0000313" key="3">
    <source>
        <dbReference type="Proteomes" id="UP001255856"/>
    </source>
</evidence>
<evidence type="ECO:0008006" key="4">
    <source>
        <dbReference type="Google" id="ProtNLM"/>
    </source>
</evidence>
<dbReference type="AlphaFoldDB" id="A0AAD9IEI2"/>
<comment type="caution">
    <text evidence="2">The sequence shown here is derived from an EMBL/GenBank/DDBJ whole genome shotgun (WGS) entry which is preliminary data.</text>
</comment>
<name>A0AAD9IEI2_PROWI</name>
<evidence type="ECO:0000256" key="1">
    <source>
        <dbReference type="SAM" id="MobiDB-lite"/>
    </source>
</evidence>
<feature type="region of interest" description="Disordered" evidence="1">
    <location>
        <begin position="653"/>
        <end position="690"/>
    </location>
</feature>
<dbReference type="Proteomes" id="UP001255856">
    <property type="component" value="Unassembled WGS sequence"/>
</dbReference>
<feature type="region of interest" description="Disordered" evidence="1">
    <location>
        <begin position="53"/>
        <end position="74"/>
    </location>
</feature>
<feature type="compositionally biased region" description="Low complexity" evidence="1">
    <location>
        <begin position="342"/>
        <end position="365"/>
    </location>
</feature>
<proteinExistence type="predicted"/>
<dbReference type="CDD" id="cd14688">
    <property type="entry name" value="bZIP_YAP"/>
    <property type="match status" value="1"/>
</dbReference>
<feature type="compositionally biased region" description="Basic and acidic residues" evidence="1">
    <location>
        <begin position="332"/>
        <end position="341"/>
    </location>
</feature>
<feature type="compositionally biased region" description="Low complexity" evidence="1">
    <location>
        <begin position="399"/>
        <end position="417"/>
    </location>
</feature>
<feature type="compositionally biased region" description="Low complexity" evidence="1">
    <location>
        <begin position="460"/>
        <end position="475"/>
    </location>
</feature>
<feature type="compositionally biased region" description="Low complexity" evidence="1">
    <location>
        <begin position="116"/>
        <end position="135"/>
    </location>
</feature>
<feature type="region of interest" description="Disordered" evidence="1">
    <location>
        <begin position="318"/>
        <end position="417"/>
    </location>
</feature>
<accession>A0AAD9IEI2</accession>
<dbReference type="EMBL" id="JASFZW010000014">
    <property type="protein sequence ID" value="KAK2075550.1"/>
    <property type="molecule type" value="Genomic_DNA"/>
</dbReference>
<evidence type="ECO:0000313" key="2">
    <source>
        <dbReference type="EMBL" id="KAK2075550.1"/>
    </source>
</evidence>